<sequence length="135" mass="15508">MNAQLDKYINTDEPTGARAPHQNCVPARNNHFLAFKWHRQTHQLMPVRQSRRKQVGTTVINWSCWNCSSLSTAPTNLDFDPCSLIKSMKVTRRRRLISIDSSFMKSTKDGTLAQTRKGTLNVYKQVVAELRYLLA</sequence>
<gene>
    <name evidence="1" type="ORF">BLNAU_16797</name>
</gene>
<keyword evidence="2" id="KW-1185">Reference proteome</keyword>
<accession>A0ABQ9X805</accession>
<organism evidence="1 2">
    <name type="scientific">Blattamonas nauphoetae</name>
    <dbReference type="NCBI Taxonomy" id="2049346"/>
    <lineage>
        <taxon>Eukaryota</taxon>
        <taxon>Metamonada</taxon>
        <taxon>Preaxostyla</taxon>
        <taxon>Oxymonadida</taxon>
        <taxon>Blattamonas</taxon>
    </lineage>
</organism>
<dbReference type="Proteomes" id="UP001281761">
    <property type="component" value="Unassembled WGS sequence"/>
</dbReference>
<evidence type="ECO:0000313" key="1">
    <source>
        <dbReference type="EMBL" id="KAK2948261.1"/>
    </source>
</evidence>
<evidence type="ECO:0000313" key="2">
    <source>
        <dbReference type="Proteomes" id="UP001281761"/>
    </source>
</evidence>
<dbReference type="EMBL" id="JARBJD010000180">
    <property type="protein sequence ID" value="KAK2948261.1"/>
    <property type="molecule type" value="Genomic_DNA"/>
</dbReference>
<name>A0ABQ9X805_9EUKA</name>
<comment type="caution">
    <text evidence="1">The sequence shown here is derived from an EMBL/GenBank/DDBJ whole genome shotgun (WGS) entry which is preliminary data.</text>
</comment>
<protein>
    <submittedName>
        <fullName evidence="1">Uncharacterized protein</fullName>
    </submittedName>
</protein>
<reference evidence="1 2" key="1">
    <citation type="journal article" date="2022" name="bioRxiv">
        <title>Genomics of Preaxostyla Flagellates Illuminates Evolutionary Transitions and the Path Towards Mitochondrial Loss.</title>
        <authorList>
            <person name="Novak L.V.F."/>
            <person name="Treitli S.C."/>
            <person name="Pyrih J."/>
            <person name="Halakuc P."/>
            <person name="Pipaliya S.V."/>
            <person name="Vacek V."/>
            <person name="Brzon O."/>
            <person name="Soukal P."/>
            <person name="Eme L."/>
            <person name="Dacks J.B."/>
            <person name="Karnkowska A."/>
            <person name="Elias M."/>
            <person name="Hampl V."/>
        </authorList>
    </citation>
    <scope>NUCLEOTIDE SEQUENCE [LARGE SCALE GENOMIC DNA]</scope>
    <source>
        <strain evidence="1">NAU3</strain>
        <tissue evidence="1">Gut</tissue>
    </source>
</reference>
<proteinExistence type="predicted"/>